<keyword evidence="2" id="KW-1185">Reference proteome</keyword>
<gene>
    <name evidence="1" type="ORF">CTEN210_16165</name>
</gene>
<evidence type="ECO:0000313" key="1">
    <source>
        <dbReference type="EMBL" id="GFH59689.1"/>
    </source>
</evidence>
<proteinExistence type="predicted"/>
<name>A0AAD3HDZ8_9STRA</name>
<dbReference type="AlphaFoldDB" id="A0AAD3HDZ8"/>
<comment type="caution">
    <text evidence="1">The sequence shown here is derived from an EMBL/GenBank/DDBJ whole genome shotgun (WGS) entry which is preliminary data.</text>
</comment>
<reference evidence="1 2" key="1">
    <citation type="journal article" date="2021" name="Sci. Rep.">
        <title>The genome of the diatom Chaetoceros tenuissimus carries an ancient integrated fragment of an extant virus.</title>
        <authorList>
            <person name="Hongo Y."/>
            <person name="Kimura K."/>
            <person name="Takaki Y."/>
            <person name="Yoshida Y."/>
            <person name="Baba S."/>
            <person name="Kobayashi G."/>
            <person name="Nagasaki K."/>
            <person name="Hano T."/>
            <person name="Tomaru Y."/>
        </authorList>
    </citation>
    <scope>NUCLEOTIDE SEQUENCE [LARGE SCALE GENOMIC DNA]</scope>
    <source>
        <strain evidence="1 2">NIES-3715</strain>
    </source>
</reference>
<dbReference type="EMBL" id="BLLK01000069">
    <property type="protein sequence ID" value="GFH59689.1"/>
    <property type="molecule type" value="Genomic_DNA"/>
</dbReference>
<evidence type="ECO:0000313" key="2">
    <source>
        <dbReference type="Proteomes" id="UP001054902"/>
    </source>
</evidence>
<dbReference type="Proteomes" id="UP001054902">
    <property type="component" value="Unassembled WGS sequence"/>
</dbReference>
<protein>
    <submittedName>
        <fullName evidence="1">Uncharacterized protein</fullName>
    </submittedName>
</protein>
<sequence length="244" mass="27712">MVTSIASQFLVQPQRIASLMKWDSSKALMALNISQSCIDLAIAQNPTLKKIYAPSPNYESFKIDLPLPLGRMKGSKDSVNTREKRKKALKKIAKEIQAIADEKRVCGSVVYLPISFQGRMGEGVGHTMYVLDEIANTSKAICRSRPYAFVNYTRKIDLDDFEDAFGRVANYARKKDAPNTKFYSSKDAWNTQQALDTSNQNSAEAMLKKFTNEHLEKTKTKSSMPSWYDDHAFDDYCLEEKMYL</sequence>
<organism evidence="1 2">
    <name type="scientific">Chaetoceros tenuissimus</name>
    <dbReference type="NCBI Taxonomy" id="426638"/>
    <lineage>
        <taxon>Eukaryota</taxon>
        <taxon>Sar</taxon>
        <taxon>Stramenopiles</taxon>
        <taxon>Ochrophyta</taxon>
        <taxon>Bacillariophyta</taxon>
        <taxon>Coscinodiscophyceae</taxon>
        <taxon>Chaetocerotophycidae</taxon>
        <taxon>Chaetocerotales</taxon>
        <taxon>Chaetocerotaceae</taxon>
        <taxon>Chaetoceros</taxon>
    </lineage>
</organism>
<accession>A0AAD3HDZ8</accession>